<dbReference type="Gene3D" id="1.10.340.70">
    <property type="match status" value="1"/>
</dbReference>
<organism evidence="10 11">
    <name type="scientific">Pristionchus fissidentatus</name>
    <dbReference type="NCBI Taxonomy" id="1538716"/>
    <lineage>
        <taxon>Eukaryota</taxon>
        <taxon>Metazoa</taxon>
        <taxon>Ecdysozoa</taxon>
        <taxon>Nematoda</taxon>
        <taxon>Chromadorea</taxon>
        <taxon>Rhabditida</taxon>
        <taxon>Rhabditina</taxon>
        <taxon>Diplogasteromorpha</taxon>
        <taxon>Diplogasteroidea</taxon>
        <taxon>Neodiplogasteridae</taxon>
        <taxon>Pristionchus</taxon>
    </lineage>
</organism>
<dbReference type="EC" id="2.7.7.49" evidence="1"/>
<dbReference type="GO" id="GO:0003964">
    <property type="term" value="F:RNA-directed DNA polymerase activity"/>
    <property type="evidence" value="ECO:0007669"/>
    <property type="project" value="UniProtKB-KW"/>
</dbReference>
<keyword evidence="5" id="KW-0255">Endonuclease</keyword>
<evidence type="ECO:0000259" key="9">
    <source>
        <dbReference type="Pfam" id="PF17921"/>
    </source>
</evidence>
<dbReference type="Proteomes" id="UP001432322">
    <property type="component" value="Unassembled WGS sequence"/>
</dbReference>
<evidence type="ECO:0000256" key="5">
    <source>
        <dbReference type="ARBA" id="ARBA00022759"/>
    </source>
</evidence>
<evidence type="ECO:0000256" key="3">
    <source>
        <dbReference type="ARBA" id="ARBA00022695"/>
    </source>
</evidence>
<dbReference type="FunFam" id="1.10.340.70:FF:000001">
    <property type="entry name" value="Retrovirus-related Pol polyprotein from transposon gypsy-like Protein"/>
    <property type="match status" value="1"/>
</dbReference>
<keyword evidence="3" id="KW-0548">Nucleotidyltransferase</keyword>
<comment type="caution">
    <text evidence="10">The sequence shown here is derived from an EMBL/GenBank/DDBJ whole genome shotgun (WGS) entry which is preliminary data.</text>
</comment>
<evidence type="ECO:0000256" key="6">
    <source>
        <dbReference type="ARBA" id="ARBA00022801"/>
    </source>
</evidence>
<dbReference type="GO" id="GO:0016787">
    <property type="term" value="F:hydrolase activity"/>
    <property type="evidence" value="ECO:0007669"/>
    <property type="project" value="UniProtKB-KW"/>
</dbReference>
<accession>A0AAV5VLM1</accession>
<evidence type="ECO:0000313" key="10">
    <source>
        <dbReference type="EMBL" id="GMT20298.1"/>
    </source>
</evidence>
<feature type="domain" description="Reverse transcriptase RNase H-like" evidence="8">
    <location>
        <begin position="136"/>
        <end position="178"/>
    </location>
</feature>
<dbReference type="AlphaFoldDB" id="A0AAV5VLM1"/>
<evidence type="ECO:0000256" key="2">
    <source>
        <dbReference type="ARBA" id="ARBA00022679"/>
    </source>
</evidence>
<keyword evidence="2" id="KW-0808">Transferase</keyword>
<feature type="non-terminal residue" evidence="10">
    <location>
        <position position="496"/>
    </location>
</feature>
<dbReference type="PANTHER" id="PTHR37984:SF5">
    <property type="entry name" value="PROTEIN NYNRIN-LIKE"/>
    <property type="match status" value="1"/>
</dbReference>
<dbReference type="InterPro" id="IPR041588">
    <property type="entry name" value="Integrase_H2C2"/>
</dbReference>
<keyword evidence="6" id="KW-0378">Hydrolase</keyword>
<name>A0AAV5VLM1_9BILA</name>
<keyword evidence="4" id="KW-0540">Nuclease</keyword>
<sequence>QSATVLRNVKIEPGELGAVWVTGSEDASVVLDTVVDQVIEGVAVREKFVIVPVYNDTKEEIKFEKHQNIGSWKLVDGSVNGVSSGGGEESPRCRRVEAQGEDEWEAIMEKLIKNRGEAIGRELEIVLKECSEVFAKDLEALAIFEATRKWKFLIFGSRVIVRTDHAPLTSMFKRQNKELRNKEEVAVEKSEGKEKWKKMQEEEEWVVELVRKWREVENGKGEKTEIVKIPDSTKKYSMADVIVEEGILYLIGRDHERRLYVPRRERLRLVKEIHESVLIGHVGVQKLLELVEKEYVWGSMNKDVAKVVRECERILGGSDEWEDALPYALYAYNTVPHRATGESPTFLIHGRDDRLPTGESWRVDERYVVDSDDYKSSMMLRMKRTQEIVNERLQGEREKMKIEYDKKREGNNVNEPRVGDRVYAFRERNGEKTPKLRIWIVIDEKSPLHWMHACPECNREGREAGSLWEECPPAYRHLPIKRVIELAVLIRVVKLD</sequence>
<keyword evidence="7" id="KW-0695">RNA-directed DNA polymerase</keyword>
<reference evidence="10" key="1">
    <citation type="submission" date="2023-10" db="EMBL/GenBank/DDBJ databases">
        <title>Genome assembly of Pristionchus species.</title>
        <authorList>
            <person name="Yoshida K."/>
            <person name="Sommer R.J."/>
        </authorList>
    </citation>
    <scope>NUCLEOTIDE SEQUENCE</scope>
    <source>
        <strain evidence="10">RS5133</strain>
    </source>
</reference>
<keyword evidence="11" id="KW-1185">Reference proteome</keyword>
<evidence type="ECO:0000256" key="1">
    <source>
        <dbReference type="ARBA" id="ARBA00012493"/>
    </source>
</evidence>
<evidence type="ECO:0000256" key="4">
    <source>
        <dbReference type="ARBA" id="ARBA00022722"/>
    </source>
</evidence>
<dbReference type="InterPro" id="IPR041373">
    <property type="entry name" value="RT_RNaseH"/>
</dbReference>
<dbReference type="InterPro" id="IPR050951">
    <property type="entry name" value="Retrovirus_Pol_polyprotein"/>
</dbReference>
<feature type="non-terminal residue" evidence="10">
    <location>
        <position position="1"/>
    </location>
</feature>
<protein>
    <recommendedName>
        <fullName evidence="1">RNA-directed DNA polymerase</fullName>
        <ecNumber evidence="1">2.7.7.49</ecNumber>
    </recommendedName>
</protein>
<proteinExistence type="predicted"/>
<dbReference type="GO" id="GO:0004519">
    <property type="term" value="F:endonuclease activity"/>
    <property type="evidence" value="ECO:0007669"/>
    <property type="project" value="UniProtKB-KW"/>
</dbReference>
<dbReference type="Pfam" id="PF17921">
    <property type="entry name" value="Integrase_H2C2"/>
    <property type="match status" value="1"/>
</dbReference>
<gene>
    <name evidence="10" type="ORF">PFISCL1PPCAC_11595</name>
</gene>
<dbReference type="EMBL" id="BTSY01000003">
    <property type="protein sequence ID" value="GMT20298.1"/>
    <property type="molecule type" value="Genomic_DNA"/>
</dbReference>
<dbReference type="Pfam" id="PF17917">
    <property type="entry name" value="RT_RNaseH"/>
    <property type="match status" value="1"/>
</dbReference>
<evidence type="ECO:0000256" key="7">
    <source>
        <dbReference type="ARBA" id="ARBA00022918"/>
    </source>
</evidence>
<evidence type="ECO:0000259" key="8">
    <source>
        <dbReference type="Pfam" id="PF17917"/>
    </source>
</evidence>
<evidence type="ECO:0000313" key="11">
    <source>
        <dbReference type="Proteomes" id="UP001432322"/>
    </source>
</evidence>
<feature type="domain" description="Integrase zinc-binding" evidence="9">
    <location>
        <begin position="261"/>
        <end position="312"/>
    </location>
</feature>
<dbReference type="PANTHER" id="PTHR37984">
    <property type="entry name" value="PROTEIN CBG26694"/>
    <property type="match status" value="1"/>
</dbReference>